<evidence type="ECO:0000256" key="1">
    <source>
        <dbReference type="ARBA" id="ARBA00022729"/>
    </source>
</evidence>
<keyword evidence="1 4" id="KW-0732">Signal</keyword>
<dbReference type="Gene3D" id="2.60.40.4270">
    <property type="entry name" value="Listeria-Bacteroides repeat domain"/>
    <property type="match status" value="1"/>
</dbReference>
<dbReference type="InterPro" id="IPR042229">
    <property type="entry name" value="Listeria/Bacterioides_rpt_sf"/>
</dbReference>
<dbReference type="InterPro" id="IPR005046">
    <property type="entry name" value="DUF285"/>
</dbReference>
<accession>A0AAU7V4S6</accession>
<keyword evidence="3" id="KW-1133">Transmembrane helix</keyword>
<keyword evidence="3" id="KW-0472">Membrane</keyword>
<dbReference type="InterPro" id="IPR032675">
    <property type="entry name" value="LRR_dom_sf"/>
</dbReference>
<feature type="region of interest" description="Disordered" evidence="2">
    <location>
        <begin position="460"/>
        <end position="494"/>
    </location>
</feature>
<feature type="chain" id="PRO_5043504465" evidence="4">
    <location>
        <begin position="31"/>
        <end position="525"/>
    </location>
</feature>
<dbReference type="Pfam" id="PF03382">
    <property type="entry name" value="DUF285"/>
    <property type="match status" value="1"/>
</dbReference>
<dbReference type="NCBIfam" id="TIGR02167">
    <property type="entry name" value="Liste_lipo_26"/>
    <property type="match status" value="4"/>
</dbReference>
<dbReference type="PANTHER" id="PTHR24373:SF275">
    <property type="entry name" value="TIR DOMAIN-CONTAINING PROTEIN"/>
    <property type="match status" value="1"/>
</dbReference>
<protein>
    <submittedName>
        <fullName evidence="5">BspA family leucine-rich repeat surface protein</fullName>
    </submittedName>
</protein>
<dbReference type="Gene3D" id="3.80.10.10">
    <property type="entry name" value="Ribonuclease Inhibitor"/>
    <property type="match status" value="1"/>
</dbReference>
<sequence length="525" mass="55743">MKQTFRKTKVVAAGALCGALALAGTTSALAAGEEPPQSGPAVEVPGAPAQPIAPASIPVGGVSGVWGEVSWQIDEAGVLEIGPGHLFDQMDMSQGWRVYSDDITKVVFTGPDPTILAENSSGLFQNMYLVTEFEGLENVDASQVRTLANAFSSLLALQTLDLSSWDTSSLQDLSFTFAGSFALTSLDVSTWNTSNVTSLFATFAACEALVDLDISNWNVGQVQSMNITFLHANSLEELDLSNWNPAQNYSLSGTFSEMASLRSLNLAGWDLSNVTDLASMAANTPSLETLDLSGWDTRHIFSSSLMLQNSAVSTLILGENTVLSLFSDLRDLAADDVFTGNWVEIGSGTVDEPRESSWEGTSSDLLTRTQDVREAGTYVLQRHTTVEFDANHPDATGSVAAVTGRTGFPVLIPANEFEAADYTFNGWNLAADGTSTHFSVGESAYFGGGTTTVFAQWVPVDVDPDPEPEPSPTPDPDEKPEDKPKDSENKDLAQTGASGLWLGLAALGLLGLGAGTTVWSRRRNA</sequence>
<keyword evidence="3" id="KW-0812">Transmembrane</keyword>
<feature type="transmembrane region" description="Helical" evidence="3">
    <location>
        <begin position="499"/>
        <end position="519"/>
    </location>
</feature>
<organism evidence="5">
    <name type="scientific">Scrofimicrobium appendicitidis</name>
    <dbReference type="NCBI Taxonomy" id="3079930"/>
    <lineage>
        <taxon>Bacteria</taxon>
        <taxon>Bacillati</taxon>
        <taxon>Actinomycetota</taxon>
        <taxon>Actinomycetes</taxon>
        <taxon>Actinomycetales</taxon>
        <taxon>Actinomycetaceae</taxon>
        <taxon>Scrofimicrobium</taxon>
    </lineage>
</organism>
<dbReference type="InterPro" id="IPR011889">
    <property type="entry name" value="Liste_lipo_26"/>
</dbReference>
<dbReference type="EMBL" id="CP138335">
    <property type="protein sequence ID" value="XBW07070.1"/>
    <property type="molecule type" value="Genomic_DNA"/>
</dbReference>
<proteinExistence type="predicted"/>
<evidence type="ECO:0000256" key="2">
    <source>
        <dbReference type="SAM" id="MobiDB-lite"/>
    </source>
</evidence>
<evidence type="ECO:0000256" key="3">
    <source>
        <dbReference type="SAM" id="Phobius"/>
    </source>
</evidence>
<dbReference type="InterPro" id="IPR050328">
    <property type="entry name" value="Dev_Immune_Receptor"/>
</dbReference>
<evidence type="ECO:0000313" key="5">
    <source>
        <dbReference type="EMBL" id="XBW07070.1"/>
    </source>
</evidence>
<reference evidence="5" key="1">
    <citation type="submission" date="2023-11" db="EMBL/GenBank/DDBJ databases">
        <title>Scrofimicrobium hongkongense sp. nov., isolated from a patient with peritonitis.</title>
        <authorList>
            <person name="Lao H.Y."/>
            <person name="Wong A.Y.P."/>
            <person name="Ng T.L."/>
            <person name="Wong R.Y.L."/>
            <person name="Yau M.C.Y."/>
            <person name="Lam J.Y.W."/>
            <person name="Siu G.K.H."/>
        </authorList>
    </citation>
    <scope>NUCLEOTIDE SEQUENCE</scope>
    <source>
        <strain evidence="5">R131</strain>
    </source>
</reference>
<name>A0AAU7V4S6_9ACTO</name>
<dbReference type="RefSeq" id="WP_350257264.1">
    <property type="nucleotide sequence ID" value="NZ_CP138335.1"/>
</dbReference>
<dbReference type="AlphaFoldDB" id="A0AAU7V4S6"/>
<dbReference type="SUPFAM" id="SSF52047">
    <property type="entry name" value="RNI-like"/>
    <property type="match status" value="1"/>
</dbReference>
<dbReference type="KEGG" id="sapp:SAC06_05285"/>
<gene>
    <name evidence="5" type="ORF">SAC06_05285</name>
</gene>
<feature type="compositionally biased region" description="Basic and acidic residues" evidence="2">
    <location>
        <begin position="476"/>
        <end position="491"/>
    </location>
</feature>
<feature type="signal peptide" evidence="4">
    <location>
        <begin position="1"/>
        <end position="30"/>
    </location>
</feature>
<evidence type="ECO:0000256" key="4">
    <source>
        <dbReference type="SAM" id="SignalP"/>
    </source>
</evidence>
<dbReference type="PANTHER" id="PTHR24373">
    <property type="entry name" value="SLIT RELATED LEUCINE-RICH REPEAT NEURONAL PROTEIN"/>
    <property type="match status" value="1"/>
</dbReference>